<dbReference type="Pfam" id="PF00004">
    <property type="entry name" value="AAA"/>
    <property type="match status" value="1"/>
</dbReference>
<dbReference type="Proteomes" id="UP001050975">
    <property type="component" value="Unassembled WGS sequence"/>
</dbReference>
<evidence type="ECO:0000313" key="3">
    <source>
        <dbReference type="Proteomes" id="UP001050975"/>
    </source>
</evidence>
<comment type="caution">
    <text evidence="2">The sequence shown here is derived from an EMBL/GenBank/DDBJ whole genome shotgun (WGS) entry which is preliminary data.</text>
</comment>
<dbReference type="Gene3D" id="3.40.50.300">
    <property type="entry name" value="P-loop containing nucleotide triphosphate hydrolases"/>
    <property type="match status" value="1"/>
</dbReference>
<dbReference type="InterPro" id="IPR052922">
    <property type="entry name" value="Cytidylate_Kinase-2"/>
</dbReference>
<organism evidence="2 3">
    <name type="scientific">Microseira wollei NIES-4236</name>
    <dbReference type="NCBI Taxonomy" id="2530354"/>
    <lineage>
        <taxon>Bacteria</taxon>
        <taxon>Bacillati</taxon>
        <taxon>Cyanobacteriota</taxon>
        <taxon>Cyanophyceae</taxon>
        <taxon>Oscillatoriophycideae</taxon>
        <taxon>Aerosakkonematales</taxon>
        <taxon>Aerosakkonemataceae</taxon>
        <taxon>Microseira</taxon>
    </lineage>
</organism>
<dbReference type="GO" id="GO:0016887">
    <property type="term" value="F:ATP hydrolysis activity"/>
    <property type="evidence" value="ECO:0007669"/>
    <property type="project" value="InterPro"/>
</dbReference>
<dbReference type="RefSeq" id="WP_226591466.1">
    <property type="nucleotide sequence ID" value="NZ_BLAY01000196.1"/>
</dbReference>
<evidence type="ECO:0000259" key="1">
    <source>
        <dbReference type="Pfam" id="PF00004"/>
    </source>
</evidence>
<keyword evidence="3" id="KW-1185">Reference proteome</keyword>
<dbReference type="SUPFAM" id="SSF52540">
    <property type="entry name" value="P-loop containing nucleoside triphosphate hydrolases"/>
    <property type="match status" value="1"/>
</dbReference>
<sequence>MQRISVVGTSGSGKTTLARQISQRLGIPHVELDALHWEPNWTEVPDEVMRDRVSVALSGNSWVVDGNYSIVRDIVWGKADTLVWLDYPLWVIMKQLLWRTFWRSVTQEEVCNGNHETLYKAFFTRDSILLWALQTYHERRREYPILLQKPEYAHLEVVCMRSPKSTQDWLSSLSPPTRFPIFPTWKLS</sequence>
<evidence type="ECO:0000313" key="2">
    <source>
        <dbReference type="EMBL" id="GET43053.1"/>
    </source>
</evidence>
<protein>
    <submittedName>
        <fullName evidence="2">Topology modulation protein</fullName>
    </submittedName>
</protein>
<proteinExistence type="predicted"/>
<reference evidence="2" key="1">
    <citation type="submission" date="2019-10" db="EMBL/GenBank/DDBJ databases">
        <title>Draft genome sequece of Microseira wollei NIES-4236.</title>
        <authorList>
            <person name="Yamaguchi H."/>
            <person name="Suzuki S."/>
            <person name="Kawachi M."/>
        </authorList>
    </citation>
    <scope>NUCLEOTIDE SEQUENCE</scope>
    <source>
        <strain evidence="2">NIES-4236</strain>
    </source>
</reference>
<dbReference type="PANTHER" id="PTHR37816">
    <property type="entry name" value="YALI0E33011P"/>
    <property type="match status" value="1"/>
</dbReference>
<feature type="domain" description="ATPase AAA-type core" evidence="1">
    <location>
        <begin position="6"/>
        <end position="53"/>
    </location>
</feature>
<name>A0AAV3XL55_9CYAN</name>
<dbReference type="GO" id="GO:0005524">
    <property type="term" value="F:ATP binding"/>
    <property type="evidence" value="ECO:0007669"/>
    <property type="project" value="InterPro"/>
</dbReference>
<dbReference type="AlphaFoldDB" id="A0AAV3XL55"/>
<gene>
    <name evidence="2" type="ORF">MiSe_78730</name>
</gene>
<accession>A0AAV3XL55</accession>
<dbReference type="PANTHER" id="PTHR37816:SF1">
    <property type="entry name" value="TOXIN"/>
    <property type="match status" value="1"/>
</dbReference>
<dbReference type="InterPro" id="IPR027417">
    <property type="entry name" value="P-loop_NTPase"/>
</dbReference>
<dbReference type="InterPro" id="IPR003959">
    <property type="entry name" value="ATPase_AAA_core"/>
</dbReference>
<dbReference type="EMBL" id="BLAY01000196">
    <property type="protein sequence ID" value="GET43053.1"/>
    <property type="molecule type" value="Genomic_DNA"/>
</dbReference>